<protein>
    <submittedName>
        <fullName evidence="1">DUF4835 domain-containing protein</fullName>
    </submittedName>
</protein>
<dbReference type="InterPro" id="IPR032274">
    <property type="entry name" value="DUF4835"/>
</dbReference>
<proteinExistence type="predicted"/>
<reference evidence="2" key="1">
    <citation type="journal article" date="2019" name="Int. J. Syst. Evol. Microbiol.">
        <title>The Global Catalogue of Microorganisms (GCM) 10K type strain sequencing project: providing services to taxonomists for standard genome sequencing and annotation.</title>
        <authorList>
            <consortium name="The Broad Institute Genomics Platform"/>
            <consortium name="The Broad Institute Genome Sequencing Center for Infectious Disease"/>
            <person name="Wu L."/>
            <person name="Ma J."/>
        </authorList>
    </citation>
    <scope>NUCLEOTIDE SEQUENCE [LARGE SCALE GENOMIC DNA]</scope>
    <source>
        <strain evidence="2">CGMCC 1.12966</strain>
    </source>
</reference>
<dbReference type="Pfam" id="PF16119">
    <property type="entry name" value="DUF4835"/>
    <property type="match status" value="1"/>
</dbReference>
<dbReference type="Proteomes" id="UP000620550">
    <property type="component" value="Unassembled WGS sequence"/>
</dbReference>
<evidence type="ECO:0000313" key="2">
    <source>
        <dbReference type="Proteomes" id="UP000620550"/>
    </source>
</evidence>
<accession>A0ABQ3I468</accession>
<gene>
    <name evidence="1" type="ORF">GCM10017764_35000</name>
</gene>
<comment type="caution">
    <text evidence="1">The sequence shown here is derived from an EMBL/GenBank/DDBJ whole genome shotgun (WGS) entry which is preliminary data.</text>
</comment>
<keyword evidence="2" id="KW-1185">Reference proteome</keyword>
<evidence type="ECO:0000313" key="1">
    <source>
        <dbReference type="EMBL" id="GHE48931.1"/>
    </source>
</evidence>
<sequence>MRVEIQSPQVQNTNKRALDLLQKVIQDFFNNRSWTDLKIDPRERIDGAIFITISEWDGSKNYKAAAQLFSYRPVYGTNYSTTVLAYNDRSFNFSYVEGEQLNFNENANLNNLSSLLAFYANVIVGMDMDTFRLFGGNKYLNAARSILNTAQGNAEEGWRSMESLVNRYWLINNLLDRRYQPYREFAYQYHINGLDRMSQDELKARNTMAELLDKLGEVDRNNTGNVLTSVLFAAKADEFVGVYSKLPGNQGAQVFNTLVALDPSNTAKYELLRK</sequence>
<dbReference type="EMBL" id="BNAF01000018">
    <property type="protein sequence ID" value="GHE48931.1"/>
    <property type="molecule type" value="Genomic_DNA"/>
</dbReference>
<organism evidence="1 2">
    <name type="scientific">Sphingobacterium griseoflavum</name>
    <dbReference type="NCBI Taxonomy" id="1474952"/>
    <lineage>
        <taxon>Bacteria</taxon>
        <taxon>Pseudomonadati</taxon>
        <taxon>Bacteroidota</taxon>
        <taxon>Sphingobacteriia</taxon>
        <taxon>Sphingobacteriales</taxon>
        <taxon>Sphingobacteriaceae</taxon>
        <taxon>Sphingobacterium</taxon>
    </lineage>
</organism>
<name>A0ABQ3I468_9SPHI</name>